<dbReference type="Pfam" id="PF00248">
    <property type="entry name" value="Aldo_ket_red"/>
    <property type="match status" value="1"/>
</dbReference>
<protein>
    <submittedName>
        <fullName evidence="2">Aldo/keto reductase</fullName>
    </submittedName>
</protein>
<dbReference type="PROSITE" id="PS00063">
    <property type="entry name" value="ALDOKETO_REDUCTASE_3"/>
    <property type="match status" value="1"/>
</dbReference>
<dbReference type="PROSITE" id="PS00062">
    <property type="entry name" value="ALDOKETO_REDUCTASE_2"/>
    <property type="match status" value="1"/>
</dbReference>
<keyword evidence="3" id="KW-1185">Reference proteome</keyword>
<dbReference type="Proteomes" id="UP001501126">
    <property type="component" value="Unassembled WGS sequence"/>
</dbReference>
<dbReference type="EMBL" id="BAAAFH010000022">
    <property type="protein sequence ID" value="GAA0876171.1"/>
    <property type="molecule type" value="Genomic_DNA"/>
</dbReference>
<dbReference type="InterPro" id="IPR023210">
    <property type="entry name" value="NADP_OxRdtase_dom"/>
</dbReference>
<feature type="domain" description="NADP-dependent oxidoreductase" evidence="1">
    <location>
        <begin position="15"/>
        <end position="287"/>
    </location>
</feature>
<evidence type="ECO:0000313" key="2">
    <source>
        <dbReference type="EMBL" id="GAA0876171.1"/>
    </source>
</evidence>
<dbReference type="InterPro" id="IPR020471">
    <property type="entry name" value="AKR"/>
</dbReference>
<dbReference type="PANTHER" id="PTHR11732">
    <property type="entry name" value="ALDO/KETO REDUCTASE"/>
    <property type="match status" value="1"/>
</dbReference>
<organism evidence="2 3">
    <name type="scientific">Wandonia haliotis</name>
    <dbReference type="NCBI Taxonomy" id="574963"/>
    <lineage>
        <taxon>Bacteria</taxon>
        <taxon>Pseudomonadati</taxon>
        <taxon>Bacteroidota</taxon>
        <taxon>Flavobacteriia</taxon>
        <taxon>Flavobacteriales</taxon>
        <taxon>Crocinitomicaceae</taxon>
        <taxon>Wandonia</taxon>
    </lineage>
</organism>
<dbReference type="PIRSF" id="PIRSF000097">
    <property type="entry name" value="AKR"/>
    <property type="match status" value="1"/>
</dbReference>
<dbReference type="SUPFAM" id="SSF51430">
    <property type="entry name" value="NAD(P)-linked oxidoreductase"/>
    <property type="match status" value="1"/>
</dbReference>
<dbReference type="InterPro" id="IPR036812">
    <property type="entry name" value="NAD(P)_OxRdtase_dom_sf"/>
</dbReference>
<evidence type="ECO:0000259" key="1">
    <source>
        <dbReference type="Pfam" id="PF00248"/>
    </source>
</evidence>
<sequence length="312" mass="35451">MKTLNFANGDSIPVLGLGTWKSAPGEVKQAVIEAVKAGIRHIDCAAIYGNEKEIGEAFSELFKAGIVQRDDLFITSKLWNNMHHFDDVEPALRKTLEDLQLDYLDLYLIHWPVAHKREVIHPKDASGFLPLSEVPLIETWEGMLKVQDIGLTKHIGVSNFSSNKLQFLINNSRKKPEMNQVESHPYFNQNDLFDFCQRHEILFTAYSPLGSRDRNIEDAPDLFSDSTVRQIASTHACTPAQILIAWAINRGTIVIPKTVTPSRMKENLKASEIVLSDDEMHQLNQLDRKYRFIDGSFWIKEGNGYTLESLWG</sequence>
<evidence type="ECO:0000313" key="3">
    <source>
        <dbReference type="Proteomes" id="UP001501126"/>
    </source>
</evidence>
<dbReference type="InterPro" id="IPR018170">
    <property type="entry name" value="Aldo/ket_reductase_CS"/>
</dbReference>
<gene>
    <name evidence="2" type="ORF">GCM10009118_25810</name>
</gene>
<dbReference type="RefSeq" id="WP_343788447.1">
    <property type="nucleotide sequence ID" value="NZ_BAAAFH010000022.1"/>
</dbReference>
<comment type="caution">
    <text evidence="2">The sequence shown here is derived from an EMBL/GenBank/DDBJ whole genome shotgun (WGS) entry which is preliminary data.</text>
</comment>
<reference evidence="2 3" key="1">
    <citation type="journal article" date="2019" name="Int. J. Syst. Evol. Microbiol.">
        <title>The Global Catalogue of Microorganisms (GCM) 10K type strain sequencing project: providing services to taxonomists for standard genome sequencing and annotation.</title>
        <authorList>
            <consortium name="The Broad Institute Genomics Platform"/>
            <consortium name="The Broad Institute Genome Sequencing Center for Infectious Disease"/>
            <person name="Wu L."/>
            <person name="Ma J."/>
        </authorList>
    </citation>
    <scope>NUCLEOTIDE SEQUENCE [LARGE SCALE GENOMIC DNA]</scope>
    <source>
        <strain evidence="2 3">JCM 16083</strain>
    </source>
</reference>
<dbReference type="Gene3D" id="3.20.20.100">
    <property type="entry name" value="NADP-dependent oxidoreductase domain"/>
    <property type="match status" value="1"/>
</dbReference>
<accession>A0ABN1MS39</accession>
<proteinExistence type="predicted"/>
<dbReference type="PRINTS" id="PR00069">
    <property type="entry name" value="ALDKETRDTASE"/>
</dbReference>
<name>A0ABN1MS39_9FLAO</name>